<feature type="compositionally biased region" description="Gly residues" evidence="1">
    <location>
        <begin position="84"/>
        <end position="93"/>
    </location>
</feature>
<feature type="compositionally biased region" description="Basic and acidic residues" evidence="1">
    <location>
        <begin position="40"/>
        <end position="58"/>
    </location>
</feature>
<proteinExistence type="predicted"/>
<dbReference type="Proteomes" id="UP000076727">
    <property type="component" value="Unassembled WGS sequence"/>
</dbReference>
<protein>
    <submittedName>
        <fullName evidence="2">Uncharacterized protein</fullName>
    </submittedName>
</protein>
<sequence length="297" mass="32069">MRGPRELHASEDTDRTMSTPPPGHDDLNESPVEQAVGLEVRGDGNERERAMPPDDEHNLFSRSAGMLSRGQFLSRGRGGHRGGRGGGHGGFGLRGPHDSHHGRLHGPRGMPPVTLPLPGAQGPFHHGHGRFVSRDALSPSMSRETFRARSAPPELRADEPEDAFPPEDFVRFRRPAAPFGGPHSRFQRPTPEGGCDRRSYGHHHHRHGRGGSEKFGRGRGHGHGGMFAHGRGAGGLGSSRHVRERMFPDLAEYPFGFGGRRGGRFPPGFGNGHHGCPMSMGSLGFDDPRAVMVGVGI</sequence>
<evidence type="ECO:0000313" key="3">
    <source>
        <dbReference type="Proteomes" id="UP000076727"/>
    </source>
</evidence>
<feature type="compositionally biased region" description="Gly residues" evidence="1">
    <location>
        <begin position="223"/>
        <end position="237"/>
    </location>
</feature>
<feature type="region of interest" description="Disordered" evidence="1">
    <location>
        <begin position="71"/>
        <end position="239"/>
    </location>
</feature>
<gene>
    <name evidence="2" type="ORF">DAEQUDRAFT_495700</name>
</gene>
<keyword evidence="3" id="KW-1185">Reference proteome</keyword>
<name>A0A165MKJ5_9APHY</name>
<reference evidence="2 3" key="1">
    <citation type="journal article" date="2016" name="Mol. Biol. Evol.">
        <title>Comparative Genomics of Early-Diverging Mushroom-Forming Fungi Provides Insights into the Origins of Lignocellulose Decay Capabilities.</title>
        <authorList>
            <person name="Nagy L.G."/>
            <person name="Riley R."/>
            <person name="Tritt A."/>
            <person name="Adam C."/>
            <person name="Daum C."/>
            <person name="Floudas D."/>
            <person name="Sun H."/>
            <person name="Yadav J.S."/>
            <person name="Pangilinan J."/>
            <person name="Larsson K.H."/>
            <person name="Matsuura K."/>
            <person name="Barry K."/>
            <person name="Labutti K."/>
            <person name="Kuo R."/>
            <person name="Ohm R.A."/>
            <person name="Bhattacharya S.S."/>
            <person name="Shirouzu T."/>
            <person name="Yoshinaga Y."/>
            <person name="Martin F.M."/>
            <person name="Grigoriev I.V."/>
            <person name="Hibbett D.S."/>
        </authorList>
    </citation>
    <scope>NUCLEOTIDE SEQUENCE [LARGE SCALE GENOMIC DNA]</scope>
    <source>
        <strain evidence="2 3">L-15889</strain>
    </source>
</reference>
<feature type="compositionally biased region" description="Basic residues" evidence="1">
    <location>
        <begin position="200"/>
        <end position="209"/>
    </location>
</feature>
<dbReference type="EMBL" id="KV429099">
    <property type="protein sequence ID" value="KZT65808.1"/>
    <property type="molecule type" value="Genomic_DNA"/>
</dbReference>
<feature type="compositionally biased region" description="Basic and acidic residues" evidence="1">
    <location>
        <begin position="1"/>
        <end position="15"/>
    </location>
</feature>
<feature type="region of interest" description="Disordered" evidence="1">
    <location>
        <begin position="1"/>
        <end position="58"/>
    </location>
</feature>
<dbReference type="AlphaFoldDB" id="A0A165MKJ5"/>
<evidence type="ECO:0000313" key="2">
    <source>
        <dbReference type="EMBL" id="KZT65808.1"/>
    </source>
</evidence>
<evidence type="ECO:0000256" key="1">
    <source>
        <dbReference type="SAM" id="MobiDB-lite"/>
    </source>
</evidence>
<organism evidence="2 3">
    <name type="scientific">Daedalea quercina L-15889</name>
    <dbReference type="NCBI Taxonomy" id="1314783"/>
    <lineage>
        <taxon>Eukaryota</taxon>
        <taxon>Fungi</taxon>
        <taxon>Dikarya</taxon>
        <taxon>Basidiomycota</taxon>
        <taxon>Agaricomycotina</taxon>
        <taxon>Agaricomycetes</taxon>
        <taxon>Polyporales</taxon>
        <taxon>Fomitopsis</taxon>
    </lineage>
</organism>
<accession>A0A165MKJ5</accession>